<accession>A0A537JLP1</accession>
<evidence type="ECO:0000256" key="4">
    <source>
        <dbReference type="ARBA" id="ARBA00022970"/>
    </source>
</evidence>
<dbReference type="PRINTS" id="PR00337">
    <property type="entry name" value="LEUILEVALBP"/>
</dbReference>
<dbReference type="EMBL" id="VBAN01000060">
    <property type="protein sequence ID" value="TMI84481.1"/>
    <property type="molecule type" value="Genomic_DNA"/>
</dbReference>
<feature type="chain" id="PRO_5022063418" evidence="5">
    <location>
        <begin position="20"/>
        <end position="374"/>
    </location>
</feature>
<evidence type="ECO:0000313" key="8">
    <source>
        <dbReference type="Proteomes" id="UP000318093"/>
    </source>
</evidence>
<feature type="signal peptide" evidence="5">
    <location>
        <begin position="1"/>
        <end position="19"/>
    </location>
</feature>
<comment type="similarity">
    <text evidence="1">Belongs to the leucine-binding protein family.</text>
</comment>
<evidence type="ECO:0000256" key="1">
    <source>
        <dbReference type="ARBA" id="ARBA00010062"/>
    </source>
</evidence>
<evidence type="ECO:0000259" key="6">
    <source>
        <dbReference type="Pfam" id="PF13458"/>
    </source>
</evidence>
<comment type="caution">
    <text evidence="7">The sequence shown here is derived from an EMBL/GenBank/DDBJ whole genome shotgun (WGS) entry which is preliminary data.</text>
</comment>
<dbReference type="InterPro" id="IPR028081">
    <property type="entry name" value="Leu-bd"/>
</dbReference>
<reference evidence="7 8" key="1">
    <citation type="journal article" date="2019" name="Nat. Microbiol.">
        <title>Mediterranean grassland soil C-N compound turnover is dependent on rainfall and depth, and is mediated by genomically divergent microorganisms.</title>
        <authorList>
            <person name="Diamond S."/>
            <person name="Andeer P.F."/>
            <person name="Li Z."/>
            <person name="Crits-Christoph A."/>
            <person name="Burstein D."/>
            <person name="Anantharaman K."/>
            <person name="Lane K.R."/>
            <person name="Thomas B.C."/>
            <person name="Pan C."/>
            <person name="Northen T.R."/>
            <person name="Banfield J.F."/>
        </authorList>
    </citation>
    <scope>NUCLEOTIDE SEQUENCE [LARGE SCALE GENOMIC DNA]</scope>
    <source>
        <strain evidence="7">NP_6</strain>
    </source>
</reference>
<dbReference type="SUPFAM" id="SSF53822">
    <property type="entry name" value="Periplasmic binding protein-like I"/>
    <property type="match status" value="1"/>
</dbReference>
<evidence type="ECO:0000313" key="7">
    <source>
        <dbReference type="EMBL" id="TMI84481.1"/>
    </source>
</evidence>
<gene>
    <name evidence="7" type="ORF">E6H03_01905</name>
</gene>
<evidence type="ECO:0000256" key="5">
    <source>
        <dbReference type="SAM" id="SignalP"/>
    </source>
</evidence>
<feature type="domain" description="Leucine-binding protein" evidence="6">
    <location>
        <begin position="28"/>
        <end position="352"/>
    </location>
</feature>
<dbReference type="CDD" id="cd06342">
    <property type="entry name" value="PBP1_ABC_LIVBP-like"/>
    <property type="match status" value="1"/>
</dbReference>
<name>A0A537JLP1_9BACT</name>
<protein>
    <submittedName>
        <fullName evidence="7">Branched-chain amino acid ABC transporter substrate-binding protein</fullName>
    </submittedName>
</protein>
<keyword evidence="3 5" id="KW-0732">Signal</keyword>
<dbReference type="PANTHER" id="PTHR47151">
    <property type="entry name" value="LEU/ILE/VAL-BINDING ABC TRANSPORTER SUBUNIT"/>
    <property type="match status" value="1"/>
</dbReference>
<keyword evidence="4" id="KW-0029">Amino-acid transport</keyword>
<dbReference type="PANTHER" id="PTHR47151:SF2">
    <property type="entry name" value="AMINO ACID BINDING PROTEIN"/>
    <property type="match status" value="1"/>
</dbReference>
<organism evidence="7 8">
    <name type="scientific">Candidatus Segetimicrobium genomatis</name>
    <dbReference type="NCBI Taxonomy" id="2569760"/>
    <lineage>
        <taxon>Bacteria</taxon>
        <taxon>Bacillati</taxon>
        <taxon>Candidatus Sysuimicrobiota</taxon>
        <taxon>Candidatus Sysuimicrobiia</taxon>
        <taxon>Candidatus Sysuimicrobiales</taxon>
        <taxon>Candidatus Segetimicrobiaceae</taxon>
        <taxon>Candidatus Segetimicrobium</taxon>
    </lineage>
</organism>
<dbReference type="GO" id="GO:0006865">
    <property type="term" value="P:amino acid transport"/>
    <property type="evidence" value="ECO:0007669"/>
    <property type="project" value="UniProtKB-KW"/>
</dbReference>
<proteinExistence type="inferred from homology"/>
<dbReference type="InterPro" id="IPR000709">
    <property type="entry name" value="Leu_Ile_Val-bd"/>
</dbReference>
<dbReference type="AlphaFoldDB" id="A0A537JLP1"/>
<evidence type="ECO:0000256" key="2">
    <source>
        <dbReference type="ARBA" id="ARBA00022448"/>
    </source>
</evidence>
<sequence>MRRSLACLAMLALLVPAAALGVGAQGATVKIGVPVPLSGGNAKMGDDIAKAATLAAEEWNAKGGVLGRKIEIVSFDDACDAQQSVTAAHKLLDAGVAAVAGGYCSSAAIPASAVYHDAGVAFVADASSNPKLTDQGFENVFRVIGRDDQQGPYAAGFMIKTLKGKKIAIVHDNTAYAKGLADATKAAVEGAAGVQLVFFDAVTPGEKDFSAILTKVKSLKPDVTYYTGYYPEGGLIAKQFKELGVPGKFMAGDANNDPTFISEAGNASEGVFVTSTPLPQDQTTAKSFIDRYKKRWNQDPGPYSALEYDAVSVVLDAIKRSGSADRGTIVKAIAATKGYSGATGTINFDMKGDRKSVLYITYIIKGGKFVPYGM</sequence>
<evidence type="ECO:0000256" key="3">
    <source>
        <dbReference type="ARBA" id="ARBA00022729"/>
    </source>
</evidence>
<dbReference type="InterPro" id="IPR028082">
    <property type="entry name" value="Peripla_BP_I"/>
</dbReference>
<dbReference type="Proteomes" id="UP000318093">
    <property type="component" value="Unassembled WGS sequence"/>
</dbReference>
<dbReference type="Gene3D" id="3.40.50.2300">
    <property type="match status" value="2"/>
</dbReference>
<keyword evidence="2" id="KW-0813">Transport</keyword>
<dbReference type="Pfam" id="PF13458">
    <property type="entry name" value="Peripla_BP_6"/>
    <property type="match status" value="1"/>
</dbReference>